<evidence type="ECO:0000259" key="1">
    <source>
        <dbReference type="Pfam" id="PF05050"/>
    </source>
</evidence>
<dbReference type="OrthoDB" id="9810122at2"/>
<dbReference type="GO" id="GO:0016197">
    <property type="term" value="P:endosomal transport"/>
    <property type="evidence" value="ECO:0007669"/>
    <property type="project" value="TreeGrafter"/>
</dbReference>
<dbReference type="Proteomes" id="UP000001589">
    <property type="component" value="Chromosome"/>
</dbReference>
<dbReference type="EMBL" id="CP000552">
    <property type="protein sequence ID" value="ABM72598.1"/>
    <property type="molecule type" value="Genomic_DNA"/>
</dbReference>
<dbReference type="KEGG" id="pmc:P9515_13911"/>
<dbReference type="GeneID" id="60201354"/>
<dbReference type="InterPro" id="IPR029063">
    <property type="entry name" value="SAM-dependent_MTases_sf"/>
</dbReference>
<dbReference type="eggNOG" id="COG2244">
    <property type="taxonomic scope" value="Bacteria"/>
</dbReference>
<dbReference type="InterPro" id="IPR006342">
    <property type="entry name" value="FkbM_mtfrase"/>
</dbReference>
<sequence length="264" mass="31223">MFLKKIKKNFPFRIISKNKFDFTDRGGKFKKYEIYNLFNKKEKEILSNEFINYSFSQLGQDLIAIVLAEGKQEGYFVEFGACDGIRHSNTFALEKIFNWNGILAEPSKVWHDSLIKNRNCLIDKRCVYSESDLLMPFFEVQKNKNISHGASSLSRFANNGDWASKLRLENYIEYEVKTISLNDLLEENNAPNKIDFMSIDTEGSELEIIKNFNFNKYKIKFLCIEHNFVNKTRKEINQILTLNGYKQIYKKLSEFDDWYIYINF</sequence>
<feature type="domain" description="Methyltransferase FkbM" evidence="1">
    <location>
        <begin position="79"/>
        <end position="246"/>
    </location>
</feature>
<dbReference type="GO" id="GO:0005886">
    <property type="term" value="C:plasma membrane"/>
    <property type="evidence" value="ECO:0007669"/>
    <property type="project" value="TreeGrafter"/>
</dbReference>
<name>A2BXT7_PROM5</name>
<dbReference type="RefSeq" id="WP_011820695.1">
    <property type="nucleotide sequence ID" value="NC_008817.1"/>
</dbReference>
<gene>
    <name evidence="2" type="ordered locus">P9515_13911</name>
</gene>
<dbReference type="STRING" id="167542.P9515_13911"/>
<organism evidence="2 3">
    <name type="scientific">Prochlorococcus marinus (strain MIT 9515)</name>
    <dbReference type="NCBI Taxonomy" id="167542"/>
    <lineage>
        <taxon>Bacteria</taxon>
        <taxon>Bacillati</taxon>
        <taxon>Cyanobacteriota</taxon>
        <taxon>Cyanophyceae</taxon>
        <taxon>Synechococcales</taxon>
        <taxon>Prochlorococcaceae</taxon>
        <taxon>Prochlorococcus</taxon>
    </lineage>
</organism>
<dbReference type="InterPro" id="IPR053202">
    <property type="entry name" value="EGF_Rcpt_Signaling_Reg"/>
</dbReference>
<evidence type="ECO:0000313" key="2">
    <source>
        <dbReference type="EMBL" id="ABM72598.1"/>
    </source>
</evidence>
<dbReference type="Pfam" id="PF05050">
    <property type="entry name" value="Methyltransf_21"/>
    <property type="match status" value="1"/>
</dbReference>
<reference evidence="2 3" key="1">
    <citation type="journal article" date="2007" name="PLoS Genet.">
        <title>Patterns and implications of gene gain and loss in the evolution of Prochlorococcus.</title>
        <authorList>
            <person name="Kettler G.C."/>
            <person name="Martiny A.C."/>
            <person name="Huang K."/>
            <person name="Zucker J."/>
            <person name="Coleman M.L."/>
            <person name="Rodrigue S."/>
            <person name="Chen F."/>
            <person name="Lapidus A."/>
            <person name="Ferriera S."/>
            <person name="Johnson J."/>
            <person name="Steglich C."/>
            <person name="Church G.M."/>
            <person name="Richardson P."/>
            <person name="Chisholm S.W."/>
        </authorList>
    </citation>
    <scope>NUCLEOTIDE SEQUENCE [LARGE SCALE GENOMIC DNA]</scope>
    <source>
        <strain evidence="2 3">MIT 9515</strain>
    </source>
</reference>
<dbReference type="NCBIfam" id="TIGR01444">
    <property type="entry name" value="fkbM_fam"/>
    <property type="match status" value="1"/>
</dbReference>
<evidence type="ECO:0000313" key="3">
    <source>
        <dbReference type="Proteomes" id="UP000001589"/>
    </source>
</evidence>
<dbReference type="GO" id="GO:0006888">
    <property type="term" value="P:endoplasmic reticulum to Golgi vesicle-mediated transport"/>
    <property type="evidence" value="ECO:0007669"/>
    <property type="project" value="TreeGrafter"/>
</dbReference>
<dbReference type="PANTHER" id="PTHR34009">
    <property type="entry name" value="PROTEIN STAR"/>
    <property type="match status" value="1"/>
</dbReference>
<dbReference type="AlphaFoldDB" id="A2BXT7"/>
<dbReference type="HOGENOM" id="CLU_049570_1_1_3"/>
<dbReference type="GO" id="GO:0005737">
    <property type="term" value="C:cytoplasm"/>
    <property type="evidence" value="ECO:0007669"/>
    <property type="project" value="GOC"/>
</dbReference>
<proteinExistence type="predicted"/>
<dbReference type="SUPFAM" id="SSF53335">
    <property type="entry name" value="S-adenosyl-L-methionine-dependent methyltransferases"/>
    <property type="match status" value="1"/>
</dbReference>
<accession>A2BXT7</accession>
<dbReference type="PANTHER" id="PTHR34009:SF2">
    <property type="entry name" value="PROTEIN STAR"/>
    <property type="match status" value="1"/>
</dbReference>
<protein>
    <recommendedName>
        <fullName evidence="1">Methyltransferase FkbM domain-containing protein</fullName>
    </recommendedName>
</protein>
<dbReference type="Gene3D" id="3.40.50.150">
    <property type="entry name" value="Vaccinia Virus protein VP39"/>
    <property type="match status" value="1"/>
</dbReference>